<reference evidence="1" key="1">
    <citation type="submission" date="2018-06" db="EMBL/GenBank/DDBJ databases">
        <authorList>
            <person name="Zhirakovskaya E."/>
        </authorList>
    </citation>
    <scope>NUCLEOTIDE SEQUENCE</scope>
</reference>
<evidence type="ECO:0000313" key="1">
    <source>
        <dbReference type="EMBL" id="VAX25416.1"/>
    </source>
</evidence>
<name>A0A3B1C4H3_9ZZZZ</name>
<accession>A0A3B1C4H3</accession>
<dbReference type="Gene3D" id="2.160.20.10">
    <property type="entry name" value="Single-stranded right-handed beta-helix, Pectin lyase-like"/>
    <property type="match status" value="1"/>
</dbReference>
<proteinExistence type="predicted"/>
<protein>
    <submittedName>
        <fullName evidence="1">Uncharacterized protein</fullName>
    </submittedName>
</protein>
<dbReference type="EMBL" id="UOGD01000298">
    <property type="protein sequence ID" value="VAX25416.1"/>
    <property type="molecule type" value="Genomic_DNA"/>
</dbReference>
<dbReference type="SUPFAM" id="SSF51126">
    <property type="entry name" value="Pectin lyase-like"/>
    <property type="match status" value="1"/>
</dbReference>
<organism evidence="1">
    <name type="scientific">hydrothermal vent metagenome</name>
    <dbReference type="NCBI Taxonomy" id="652676"/>
    <lineage>
        <taxon>unclassified sequences</taxon>
        <taxon>metagenomes</taxon>
        <taxon>ecological metagenomes</taxon>
    </lineage>
</organism>
<dbReference type="AlphaFoldDB" id="A0A3B1C4H3"/>
<sequence length="509" mass="56073">MKAQLTILSIMFFLFFSANVFSQRVVHVDPGVGTLNEAIDGDTTDTGDRVDENTIYELSRGDGAVYILLGTIENRFPVKIFAQDGDGARPQLIPGVVSGGESSRPFTPRDDLHLKGLYVTNRDELGGYNTRTIRVKTDSARIYIEDCHIQHDGQSAIRLDGDDNSVFIIDSWVGDQMSSWNNGRGIDDRGNNIDTVYFVNSTFYNMSARVLRDDGGYLKYAYVNHCTFVNLGYRVMEFGEAVDVTFKNNLCINDGFVGQGPTDGRALLEIDSLVSDNVSGLEQKVNISYNNFFVDPAIAASYNPDSTIVTPSLNPYAQKFVDESGLANTNISEKIDFTKNTSSVDDLISYAAAFWDDPLHGSADVPEGFRFEGDDFDFSYPTTAASYTAGTSGQPLGDLNWFGIEVGVAKQPVNQMVKSYELKNNYPNPFNPSTIIEFAIPKKGNVELSIYNVLGQKIATLINSELTQGIYKATWNGLTDSGVSVASGTYIYRIKSGEFSMSKKMILIK</sequence>
<dbReference type="NCBIfam" id="TIGR04183">
    <property type="entry name" value="Por_Secre_tail"/>
    <property type="match status" value="1"/>
</dbReference>
<dbReference type="InterPro" id="IPR026444">
    <property type="entry name" value="Secre_tail"/>
</dbReference>
<dbReference type="InterPro" id="IPR011050">
    <property type="entry name" value="Pectin_lyase_fold/virulence"/>
</dbReference>
<dbReference type="Gene3D" id="2.60.40.4070">
    <property type="match status" value="1"/>
</dbReference>
<gene>
    <name evidence="1" type="ORF">MNBD_IGNAVI01-1826</name>
</gene>
<dbReference type="InterPro" id="IPR012334">
    <property type="entry name" value="Pectin_lyas_fold"/>
</dbReference>